<dbReference type="Proteomes" id="UP000321907">
    <property type="component" value="Unassembled WGS sequence"/>
</dbReference>
<dbReference type="NCBIfam" id="TIGR04131">
    <property type="entry name" value="Bac_Flav_CTERM"/>
    <property type="match status" value="1"/>
</dbReference>
<organism evidence="3 4">
    <name type="scientific">Neolewinella aurantiaca</name>
    <dbReference type="NCBI Taxonomy" id="2602767"/>
    <lineage>
        <taxon>Bacteria</taxon>
        <taxon>Pseudomonadati</taxon>
        <taxon>Bacteroidota</taxon>
        <taxon>Saprospiria</taxon>
        <taxon>Saprospirales</taxon>
        <taxon>Lewinellaceae</taxon>
        <taxon>Neolewinella</taxon>
    </lineage>
</organism>
<feature type="signal peptide" evidence="1">
    <location>
        <begin position="1"/>
        <end position="21"/>
    </location>
</feature>
<dbReference type="Gene3D" id="2.60.40.10">
    <property type="entry name" value="Immunoglobulins"/>
    <property type="match status" value="7"/>
</dbReference>
<dbReference type="PROSITE" id="PS50093">
    <property type="entry name" value="PKD"/>
    <property type="match status" value="1"/>
</dbReference>
<evidence type="ECO:0000313" key="4">
    <source>
        <dbReference type="Proteomes" id="UP000321907"/>
    </source>
</evidence>
<keyword evidence="4" id="KW-1185">Reference proteome</keyword>
<dbReference type="GO" id="GO:0031410">
    <property type="term" value="C:cytoplasmic vesicle"/>
    <property type="evidence" value="ECO:0007669"/>
    <property type="project" value="TreeGrafter"/>
</dbReference>
<name>A0A5C7F3K4_9BACT</name>
<dbReference type="PANTHER" id="PTHR46182:SF2">
    <property type="entry name" value="FI19480P1"/>
    <property type="match status" value="1"/>
</dbReference>
<dbReference type="Pfam" id="PF13585">
    <property type="entry name" value="CHU_C"/>
    <property type="match status" value="1"/>
</dbReference>
<dbReference type="RefSeq" id="WP_147932714.1">
    <property type="nucleotide sequence ID" value="NZ_VOXD01000049.1"/>
</dbReference>
<dbReference type="GO" id="GO:0016020">
    <property type="term" value="C:membrane"/>
    <property type="evidence" value="ECO:0007669"/>
    <property type="project" value="TreeGrafter"/>
</dbReference>
<dbReference type="InterPro" id="IPR000601">
    <property type="entry name" value="PKD_dom"/>
</dbReference>
<dbReference type="PANTHER" id="PTHR46182">
    <property type="entry name" value="FI19480P1"/>
    <property type="match status" value="1"/>
</dbReference>
<dbReference type="InterPro" id="IPR029865">
    <property type="entry name" value="KIAA0319-like"/>
</dbReference>
<accession>A0A5C7F3K4</accession>
<dbReference type="Gene3D" id="2.60.120.260">
    <property type="entry name" value="Galactose-binding domain-like"/>
    <property type="match status" value="1"/>
</dbReference>
<reference evidence="3 4" key="1">
    <citation type="submission" date="2019-08" db="EMBL/GenBank/DDBJ databases">
        <title>Lewinella sp. strain SSH13 Genome sequencing and assembly.</title>
        <authorList>
            <person name="Kim I."/>
        </authorList>
    </citation>
    <scope>NUCLEOTIDE SEQUENCE [LARGE SCALE GENOMIC DNA]</scope>
    <source>
        <strain evidence="3 4">SSH13</strain>
    </source>
</reference>
<keyword evidence="1" id="KW-0732">Signal</keyword>
<evidence type="ECO:0000256" key="1">
    <source>
        <dbReference type="SAM" id="SignalP"/>
    </source>
</evidence>
<comment type="caution">
    <text evidence="3">The sequence shown here is derived from an EMBL/GenBank/DDBJ whole genome shotgun (WGS) entry which is preliminary data.</text>
</comment>
<dbReference type="InterPro" id="IPR026341">
    <property type="entry name" value="T9SS_type_B"/>
</dbReference>
<gene>
    <name evidence="3" type="ORF">FUA23_20825</name>
</gene>
<dbReference type="InterPro" id="IPR013783">
    <property type="entry name" value="Ig-like_fold"/>
</dbReference>
<sequence>MRIVPYTPIFYLLFCSIQLSAQCGLIVDAGPDAVFCPGGGQVQLDGSITGPNVTGFSWSPTTGLNDPFILNPIATVSGEITYTLTAEVFDPTLNLIVNGDFSGGDSDFTTDYAPGTGGAFGLLSDEGQYAVSTNSNLTHNNFANCTDHTGGGQMLVVNGSSIADDRIWCQNVTVLPNTIYAFNAWLMSVISENPARLQFSVNGVPLGNIFTASSSVCNWQDFSETWTSGAATTAEICITNQNTAPSGNDFAIDDLFFGPVCVQSDEMTIREVDVEAQAATPVDLPCTMPANIQLDGTGSSQGALYFYEWTTVDGNIVSGSNTLFPTVNQAGVYVLTTRYDNGVQQCTDQAFVVVRENQIPTDAGATVFRVPTCADPTGEIIAEGSSTGPDIVYSWTTPDGNIISGANDYHAFIDQPGFYEVEVTNTTTGCSEFASVVVTADDNPPVLDIQTPQEFSCNSAESFRLDAFDSETGANFTANWTTADGNILADADGLDPLIDAPGTYVLTVVNDDNGCEAMLSVTVTENMPEVTTSIAASPPLSCSASSVQLNGSGSTAPAGATYTWTTADGNIVSGGDSPNATIDAAGTYLLLIEDASSGCSSVDSVMVTSNVALPDIALQSPPPFTCGRAQMTLNANGTSTGTDLTYLWSATNGGSIVSGGDSLAPVVQGAGEYTLLVRNTANGCERDTTFSIGENTTPPIADAGMPFTLTCGTTTARLDGTASGQGTDFNYLWSTSDGSLVGATDTLEPLIGSAGTYFLMVVDSSNNCAATAMVVVSQDNSAPAISIAVPDTLTCRDETVTLDATGSATDPAFTRSWTTTDGNFVSGTDGLTPVVDAPGTYVLTINDPANGCPSTRSVTVEEHVAAPPAEAGPSLTLNCTITSSRLNASASGTGFSYLWSTTDGSIAADQDSIAPLVSAAGRYYFTVTNDTTGCTAVDSVNVFADDVAPVVDVSGSATLLTCRDTVLRLNEGGTAATNIRYTWTTPDGNILTGQDTPSATIDEPGTYRLTVTDTINGCSSADDLTITRDVATPTIDVVPPAQLNCQVTSLTLDAGNSDSGPDFSFSWSTPDGNILSGAAGSAPVVDAAGDYVLTLTNNATGCTNTETIAVQQDTVRPIAVIAPPIELTCRDSSQVLDGSQSDDDAEFGWTWSTFDGNFVGDVTDLMPTIDAAGTYELTVRNLVNRCETSVEVTVSANQQVPDVNVGPNDLTLTCTDTSFVLGEDAGAMNGLSYAWSEGSSGMISSSPTLEVNQAGIYELVVTDDANGCTATDEVMVAQDTASPVVMILPASELNCEFTERTISASPAPAGFTYTASWTTETGNITGATNGFEVNVDEPGVYQLFLQNPTNGCTDSSQVLVTENITPPTANIGIPEMLTCRNNTIQLDGNFSSGGGSFTYRWTTTDGIIQSGGTTRTPTVTEAGTYVLTVFDIRNGCSAEARTTVERNDQLPVLSAADPAQLNCLNSSVIIPANSSNAGNNPEISWSTTDGNIVAGGNTLSPEVDAPGSYLLTVRNPSTLCTSTLEVIVLQDLAEPIVDLGAGFDLGCDAKPVRLEARVEGNGPFAYAWSSADGMILDSEDTARPIVQGGGTYTVTVTDETNGCATVADVTVVQNLLLGFDADRTVPGCTFPFGSIEFTAVDGGTQPILYSIDGGASFMTETLADSLQPGRYPLVIQDANGCELMDEIDIPSPPELDLFIDPTVVISLGDSHFFNTRTNFPDSSLTQINWTPNLDLDCPDCLRPTATPDRTTTYVVDVVSSDGCTTTDSVQVIVDILREVYFPTGFSPNGDGINDVFLPFANLTRINQIQDFSVFDRWGEVVFNGTNFLPNDPAFGWDGRLNGEPMNPAVFAFSATVEFVDGRVEVFKGDVVLLR</sequence>
<proteinExistence type="predicted"/>
<evidence type="ECO:0000259" key="2">
    <source>
        <dbReference type="PROSITE" id="PS50093"/>
    </source>
</evidence>
<protein>
    <submittedName>
        <fullName evidence="3">T9SS type B sorting domain-containing protein</fullName>
    </submittedName>
</protein>
<dbReference type="SUPFAM" id="SSF49299">
    <property type="entry name" value="PKD domain"/>
    <property type="match status" value="2"/>
</dbReference>
<feature type="chain" id="PRO_5022823268" evidence="1">
    <location>
        <begin position="22"/>
        <end position="1874"/>
    </location>
</feature>
<dbReference type="InterPro" id="IPR035986">
    <property type="entry name" value="PKD_dom_sf"/>
</dbReference>
<feature type="domain" description="PKD" evidence="2">
    <location>
        <begin position="975"/>
        <end position="1012"/>
    </location>
</feature>
<evidence type="ECO:0000313" key="3">
    <source>
        <dbReference type="EMBL" id="TXF85212.1"/>
    </source>
</evidence>
<dbReference type="EMBL" id="VOXD01000049">
    <property type="protein sequence ID" value="TXF85212.1"/>
    <property type="molecule type" value="Genomic_DNA"/>
</dbReference>
<dbReference type="OrthoDB" id="1236981at2"/>